<evidence type="ECO:0000259" key="8">
    <source>
        <dbReference type="PROSITE" id="PS50217"/>
    </source>
</evidence>
<comment type="subcellular location">
    <subcellularLocation>
        <location evidence="1">Nucleus</location>
    </subcellularLocation>
</comment>
<evidence type="ECO:0000256" key="3">
    <source>
        <dbReference type="ARBA" id="ARBA00023015"/>
    </source>
</evidence>
<dbReference type="SMART" id="SM00338">
    <property type="entry name" value="BRLZ"/>
    <property type="match status" value="1"/>
</dbReference>
<dbReference type="FunFam" id="1.20.5.170:FF:000007">
    <property type="entry name" value="hepatic leukemia factor isoform X2"/>
    <property type="match status" value="1"/>
</dbReference>
<reference evidence="9 10" key="1">
    <citation type="submission" date="2020-08" db="EMBL/GenBank/DDBJ databases">
        <authorList>
            <person name="Hejnol A."/>
        </authorList>
    </citation>
    <scope>NUCLEOTIDE SEQUENCE [LARGE SCALE GENOMIC DNA]</scope>
</reference>
<dbReference type="OrthoDB" id="6022300at2759"/>
<evidence type="ECO:0000256" key="2">
    <source>
        <dbReference type="ARBA" id="ARBA00009208"/>
    </source>
</evidence>
<accession>A0A7I8VVS3</accession>
<feature type="compositionally biased region" description="Polar residues" evidence="7">
    <location>
        <begin position="13"/>
        <end position="32"/>
    </location>
</feature>
<dbReference type="Proteomes" id="UP000549394">
    <property type="component" value="Unassembled WGS sequence"/>
</dbReference>
<feature type="region of interest" description="Disordered" evidence="7">
    <location>
        <begin position="128"/>
        <end position="203"/>
    </location>
</feature>
<dbReference type="SUPFAM" id="SSF57959">
    <property type="entry name" value="Leucine zipper domain"/>
    <property type="match status" value="1"/>
</dbReference>
<feature type="domain" description="BZIP" evidence="8">
    <location>
        <begin position="179"/>
        <end position="242"/>
    </location>
</feature>
<keyword evidence="6" id="KW-0539">Nucleus</keyword>
<dbReference type="CDD" id="cd14695">
    <property type="entry name" value="bZIP_HLF"/>
    <property type="match status" value="1"/>
</dbReference>
<dbReference type="Gene3D" id="1.20.5.170">
    <property type="match status" value="1"/>
</dbReference>
<keyword evidence="3" id="KW-0805">Transcription regulation</keyword>
<dbReference type="PANTHER" id="PTHR11988:SF56">
    <property type="entry name" value="TRANSCRIPTION FACTOR CES-2"/>
    <property type="match status" value="1"/>
</dbReference>
<evidence type="ECO:0000313" key="9">
    <source>
        <dbReference type="EMBL" id="CAD5119888.1"/>
    </source>
</evidence>
<dbReference type="EMBL" id="CAJFCJ010000011">
    <property type="protein sequence ID" value="CAD5119888.1"/>
    <property type="molecule type" value="Genomic_DNA"/>
</dbReference>
<feature type="compositionally biased region" description="Polar residues" evidence="7">
    <location>
        <begin position="155"/>
        <end position="174"/>
    </location>
</feature>
<dbReference type="GO" id="GO:0005634">
    <property type="term" value="C:nucleus"/>
    <property type="evidence" value="ECO:0007669"/>
    <property type="project" value="UniProtKB-SubCell"/>
</dbReference>
<proteinExistence type="inferred from homology"/>
<dbReference type="InterPro" id="IPR046347">
    <property type="entry name" value="bZIP_sf"/>
</dbReference>
<evidence type="ECO:0000313" key="10">
    <source>
        <dbReference type="Proteomes" id="UP000549394"/>
    </source>
</evidence>
<evidence type="ECO:0000256" key="5">
    <source>
        <dbReference type="ARBA" id="ARBA00023163"/>
    </source>
</evidence>
<evidence type="ECO:0000256" key="4">
    <source>
        <dbReference type="ARBA" id="ARBA00023125"/>
    </source>
</evidence>
<dbReference type="GO" id="GO:0000981">
    <property type="term" value="F:DNA-binding transcription factor activity, RNA polymerase II-specific"/>
    <property type="evidence" value="ECO:0007669"/>
    <property type="project" value="TreeGrafter"/>
</dbReference>
<protein>
    <recommendedName>
        <fullName evidence="8">BZIP domain-containing protein</fullName>
    </recommendedName>
</protein>
<feature type="compositionally biased region" description="Basic and acidic residues" evidence="7">
    <location>
        <begin position="175"/>
        <end position="203"/>
    </location>
</feature>
<dbReference type="PROSITE" id="PS50217">
    <property type="entry name" value="BZIP"/>
    <property type="match status" value="1"/>
</dbReference>
<evidence type="ECO:0000256" key="7">
    <source>
        <dbReference type="SAM" id="MobiDB-lite"/>
    </source>
</evidence>
<dbReference type="InterPro" id="IPR004827">
    <property type="entry name" value="bZIP"/>
</dbReference>
<evidence type="ECO:0000256" key="6">
    <source>
        <dbReference type="ARBA" id="ARBA00023242"/>
    </source>
</evidence>
<keyword evidence="5" id="KW-0804">Transcription</keyword>
<comment type="caution">
    <text evidence="9">The sequence shown here is derived from an EMBL/GenBank/DDBJ whole genome shotgun (WGS) entry which is preliminary data.</text>
</comment>
<dbReference type="AlphaFoldDB" id="A0A7I8VVS3"/>
<keyword evidence="10" id="KW-1185">Reference proteome</keyword>
<organism evidence="9 10">
    <name type="scientific">Dimorphilus gyrociliatus</name>
    <dbReference type="NCBI Taxonomy" id="2664684"/>
    <lineage>
        <taxon>Eukaryota</taxon>
        <taxon>Metazoa</taxon>
        <taxon>Spiralia</taxon>
        <taxon>Lophotrochozoa</taxon>
        <taxon>Annelida</taxon>
        <taxon>Polychaeta</taxon>
        <taxon>Polychaeta incertae sedis</taxon>
        <taxon>Dinophilidae</taxon>
        <taxon>Dimorphilus</taxon>
    </lineage>
</organism>
<dbReference type="PANTHER" id="PTHR11988">
    <property type="entry name" value="THYROTROPH EMBRYONIC FACTOR RELATED"/>
    <property type="match status" value="1"/>
</dbReference>
<feature type="region of interest" description="Disordered" evidence="7">
    <location>
        <begin position="1"/>
        <end position="110"/>
    </location>
</feature>
<dbReference type="InterPro" id="IPR040223">
    <property type="entry name" value="PAR_bZIP"/>
</dbReference>
<keyword evidence="4" id="KW-0238">DNA-binding</keyword>
<name>A0A7I8VVS3_9ANNE</name>
<sequence length="243" mass="26139">MAAAVSDGALDLSKSTSAISPSPEPANSLSSDLETDDMNAASVKEELDTETPNANPPSPSPSRPFKSYPFESLASLYGPLGLGAASPAPHPALYNPYAPGSTLGGLSALPGFDTAAVSLSSPIAQYLQQRRRRTESRSSVSQSASTSSQSSTNQLNDAQQPASSSSPNKVTNSGSEKKDDSYWERRRKNNEAAKRSRDARRAKEEEIAMRAAFLEQENLKLRAQVAILKNETAKLHYMLYNRM</sequence>
<comment type="similarity">
    <text evidence="2">Belongs to the bZIP family. PAR subfamily.</text>
</comment>
<feature type="compositionally biased region" description="Low complexity" evidence="7">
    <location>
        <begin position="137"/>
        <end position="154"/>
    </location>
</feature>
<gene>
    <name evidence="9" type="ORF">DGYR_LOCUS8065</name>
</gene>
<dbReference type="Pfam" id="PF07716">
    <property type="entry name" value="bZIP_2"/>
    <property type="match status" value="1"/>
</dbReference>
<evidence type="ECO:0000256" key="1">
    <source>
        <dbReference type="ARBA" id="ARBA00004123"/>
    </source>
</evidence>
<dbReference type="GO" id="GO:0000978">
    <property type="term" value="F:RNA polymerase II cis-regulatory region sequence-specific DNA binding"/>
    <property type="evidence" value="ECO:0007669"/>
    <property type="project" value="TreeGrafter"/>
</dbReference>